<dbReference type="Gene3D" id="3.30.540.10">
    <property type="entry name" value="Fructose-1,6-Bisphosphatase, subunit A, domain 1"/>
    <property type="match status" value="1"/>
</dbReference>
<evidence type="ECO:0000256" key="4">
    <source>
        <dbReference type="ARBA" id="ARBA00022490"/>
    </source>
</evidence>
<dbReference type="CDD" id="cd00354">
    <property type="entry name" value="FBPase"/>
    <property type="match status" value="1"/>
</dbReference>
<feature type="binding site" evidence="9">
    <location>
        <position position="91"/>
    </location>
    <ligand>
        <name>Mg(2+)</name>
        <dbReference type="ChEBI" id="CHEBI:18420"/>
        <label>1</label>
    </ligand>
</feature>
<dbReference type="GO" id="GO:0042132">
    <property type="term" value="F:fructose 1,6-bisphosphate 1-phosphatase activity"/>
    <property type="evidence" value="ECO:0007669"/>
    <property type="project" value="UniProtKB-UniRule"/>
</dbReference>
<keyword evidence="14" id="KW-1185">Reference proteome</keyword>
<keyword evidence="4 9" id="KW-0963">Cytoplasm</keyword>
<evidence type="ECO:0000256" key="7">
    <source>
        <dbReference type="ARBA" id="ARBA00022842"/>
    </source>
</evidence>
<name>A0A1C1YWG7_9HYPH</name>
<evidence type="ECO:0000256" key="2">
    <source>
        <dbReference type="ARBA" id="ARBA00005215"/>
    </source>
</evidence>
<dbReference type="FunFam" id="3.40.190.80:FF:000011">
    <property type="entry name" value="Fructose-1,6-bisphosphatase class 1"/>
    <property type="match status" value="1"/>
</dbReference>
<dbReference type="AlphaFoldDB" id="A0A1C1YWG7"/>
<dbReference type="GO" id="GO:0005986">
    <property type="term" value="P:sucrose biosynthetic process"/>
    <property type="evidence" value="ECO:0007669"/>
    <property type="project" value="TreeGrafter"/>
</dbReference>
<dbReference type="HAMAP" id="MF_01855">
    <property type="entry name" value="FBPase_class1"/>
    <property type="match status" value="1"/>
</dbReference>
<proteinExistence type="inferred from homology"/>
<feature type="binding site" evidence="9">
    <location>
        <position position="113"/>
    </location>
    <ligand>
        <name>Mg(2+)</name>
        <dbReference type="ChEBI" id="CHEBI:18420"/>
        <label>2</label>
    </ligand>
</feature>
<protein>
    <recommendedName>
        <fullName evidence="9">Fructose-1,6-bisphosphatase class 1</fullName>
        <shortName evidence="9">FBPase class 1</shortName>
        <ecNumber evidence="9">3.1.3.11</ecNumber>
    </recommendedName>
    <alternativeName>
        <fullName evidence="9">D-fructose-1,6-bisphosphate 1-phosphohydrolase class 1</fullName>
    </alternativeName>
</protein>
<comment type="pathway">
    <text evidence="2">Carbohydrate biosynthesis; Calvin cycle.</text>
</comment>
<evidence type="ECO:0000313" key="13">
    <source>
        <dbReference type="EMBL" id="OCW57841.1"/>
    </source>
</evidence>
<comment type="similarity">
    <text evidence="3 9 10">Belongs to the FBPase class 1 family.</text>
</comment>
<dbReference type="Gene3D" id="3.40.190.80">
    <property type="match status" value="1"/>
</dbReference>
<keyword evidence="7 9" id="KW-0460">Magnesium</keyword>
<comment type="caution">
    <text evidence="9">Lacks conserved residue(s) required for the propagation of feature annotation.</text>
</comment>
<feature type="domain" description="Fructose-1-6-bisphosphatase class 1 C-terminal" evidence="12">
    <location>
        <begin position="195"/>
        <end position="328"/>
    </location>
</feature>
<evidence type="ECO:0000313" key="14">
    <source>
        <dbReference type="Proteomes" id="UP000094795"/>
    </source>
</evidence>
<evidence type="ECO:0000256" key="5">
    <source>
        <dbReference type="ARBA" id="ARBA00022723"/>
    </source>
</evidence>
<dbReference type="Proteomes" id="UP000094795">
    <property type="component" value="Unassembled WGS sequence"/>
</dbReference>
<feature type="binding site" evidence="9">
    <location>
        <position position="110"/>
    </location>
    <ligand>
        <name>Mg(2+)</name>
        <dbReference type="ChEBI" id="CHEBI:18420"/>
        <label>1</label>
    </ligand>
</feature>
<evidence type="ECO:0000256" key="1">
    <source>
        <dbReference type="ARBA" id="ARBA00001273"/>
    </source>
</evidence>
<comment type="cofactor">
    <cofactor evidence="9">
        <name>Mg(2+)</name>
        <dbReference type="ChEBI" id="CHEBI:18420"/>
    </cofactor>
    <text evidence="9">Binds 2 magnesium ions per subunit.</text>
</comment>
<evidence type="ECO:0000256" key="9">
    <source>
        <dbReference type="HAMAP-Rule" id="MF_01855"/>
    </source>
</evidence>
<dbReference type="Pfam" id="PF18913">
    <property type="entry name" value="FBPase_C"/>
    <property type="match status" value="1"/>
</dbReference>
<dbReference type="InterPro" id="IPR033391">
    <property type="entry name" value="FBPase_N"/>
</dbReference>
<dbReference type="EC" id="3.1.3.11" evidence="9"/>
<feature type="binding site" evidence="9">
    <location>
        <position position="112"/>
    </location>
    <ligand>
        <name>Mg(2+)</name>
        <dbReference type="ChEBI" id="CHEBI:18420"/>
        <label>1</label>
    </ligand>
</feature>
<feature type="binding site" evidence="9">
    <location>
        <position position="110"/>
    </location>
    <ligand>
        <name>Mg(2+)</name>
        <dbReference type="ChEBI" id="CHEBI:18420"/>
        <label>2</label>
    </ligand>
</feature>
<dbReference type="NCBIfam" id="NF006780">
    <property type="entry name" value="PRK09293.1-4"/>
    <property type="match status" value="1"/>
</dbReference>
<dbReference type="InterPro" id="IPR044015">
    <property type="entry name" value="FBPase_C_dom"/>
</dbReference>
<dbReference type="GO" id="GO:0006002">
    <property type="term" value="P:fructose 6-phosphate metabolic process"/>
    <property type="evidence" value="ECO:0007669"/>
    <property type="project" value="TreeGrafter"/>
</dbReference>
<evidence type="ECO:0000256" key="3">
    <source>
        <dbReference type="ARBA" id="ARBA00010941"/>
    </source>
</evidence>
<sequence length="349" mass="38091">MTGQSLLAFLRSGSFAQKPHAEAISATIGALAQAALEVRKLTTQGALNAGFASSRGSENTDGDIQKDLDVVADSLFLEAIRHVPVALYGSEENTGAILIDPDKPLALAIDPLDGSSNIETNVSIGTIFSILPVTGDPKTEPDLSFLQPGTNQLAAGFFIYGPQLALVLTLGQGTRIFIHSSKYGDFIEAYDSVSVPPQASEFAINVSNYRHWEEPVRQYIDDCFAGAEGPREKDFNMRWIASLVADCYRILIRGGVFLYPADRRKGYGSGRIRLVYEANPIAFLVEQAHGAATDSVNRILEIKPLSLHQRVPLIFGSKSKVERVARYHVDPEMISERSPLFGHRGLFRV</sequence>
<dbReference type="OrthoDB" id="9806756at2"/>
<feature type="binding site" evidence="9">
    <location>
        <begin position="113"/>
        <end position="116"/>
    </location>
    <ligand>
        <name>substrate</name>
    </ligand>
</feature>
<evidence type="ECO:0000259" key="12">
    <source>
        <dbReference type="Pfam" id="PF18913"/>
    </source>
</evidence>
<dbReference type="PRINTS" id="PR00115">
    <property type="entry name" value="F16BPHPHTASE"/>
</dbReference>
<feature type="binding site" evidence="9">
    <location>
        <position position="277"/>
    </location>
    <ligand>
        <name>Mg(2+)</name>
        <dbReference type="ChEBI" id="CHEBI:18420"/>
        <label>2</label>
    </ligand>
</feature>
<dbReference type="GO" id="GO:0000287">
    <property type="term" value="F:magnesium ion binding"/>
    <property type="evidence" value="ECO:0007669"/>
    <property type="project" value="UniProtKB-UniRule"/>
</dbReference>
<evidence type="ECO:0000256" key="8">
    <source>
        <dbReference type="ARBA" id="ARBA00023277"/>
    </source>
</evidence>
<dbReference type="GO" id="GO:0006094">
    <property type="term" value="P:gluconeogenesis"/>
    <property type="evidence" value="ECO:0007669"/>
    <property type="project" value="UniProtKB-UniRule"/>
</dbReference>
<comment type="subunit">
    <text evidence="9">Homotetramer.</text>
</comment>
<keyword evidence="6 9" id="KW-0378">Hydrolase</keyword>
<dbReference type="STRING" id="1480615.AWJ14_03345"/>
<comment type="catalytic activity">
    <reaction evidence="1 9">
        <text>beta-D-fructose 1,6-bisphosphate + H2O = beta-D-fructose 6-phosphate + phosphate</text>
        <dbReference type="Rhea" id="RHEA:11064"/>
        <dbReference type="ChEBI" id="CHEBI:15377"/>
        <dbReference type="ChEBI" id="CHEBI:32966"/>
        <dbReference type="ChEBI" id="CHEBI:43474"/>
        <dbReference type="ChEBI" id="CHEBI:57634"/>
        <dbReference type="EC" id="3.1.3.11"/>
    </reaction>
</comment>
<gene>
    <name evidence="9" type="primary">fbp</name>
    <name evidence="13" type="ORF">AWJ14_03345</name>
</gene>
<accession>A0A1C1YWG7</accession>
<keyword evidence="8 9" id="KW-0119">Carbohydrate metabolism</keyword>
<dbReference type="InterPro" id="IPR020548">
    <property type="entry name" value="Fructose_bisphosphatase_AS"/>
</dbReference>
<evidence type="ECO:0000259" key="11">
    <source>
        <dbReference type="Pfam" id="PF00316"/>
    </source>
</evidence>
<feature type="binding site" evidence="9">
    <location>
        <position position="205"/>
    </location>
    <ligand>
        <name>substrate</name>
    </ligand>
</feature>
<dbReference type="PANTHER" id="PTHR11556:SF35">
    <property type="entry name" value="SEDOHEPTULOSE-1,7-BISPHOSPHATASE, CHLOROPLASTIC"/>
    <property type="match status" value="1"/>
</dbReference>
<feature type="domain" description="Fructose-1-6-bisphosphatase class I N-terminal" evidence="11">
    <location>
        <begin position="51"/>
        <end position="189"/>
    </location>
</feature>
<comment type="subcellular location">
    <subcellularLocation>
        <location evidence="9">Cytoplasm</location>
    </subcellularLocation>
</comment>
<organism evidence="13 14">
    <name type="scientific">Hoeflea olei</name>
    <dbReference type="NCBI Taxonomy" id="1480615"/>
    <lineage>
        <taxon>Bacteria</taxon>
        <taxon>Pseudomonadati</taxon>
        <taxon>Pseudomonadota</taxon>
        <taxon>Alphaproteobacteria</taxon>
        <taxon>Hyphomicrobiales</taxon>
        <taxon>Rhizobiaceae</taxon>
        <taxon>Hoeflea</taxon>
    </lineage>
</organism>
<comment type="caution">
    <text evidence="13">The sequence shown here is derived from an EMBL/GenBank/DDBJ whole genome shotgun (WGS) entry which is preliminary data.</text>
</comment>
<dbReference type="GO" id="GO:0005829">
    <property type="term" value="C:cytosol"/>
    <property type="evidence" value="ECO:0007669"/>
    <property type="project" value="TreeGrafter"/>
</dbReference>
<dbReference type="InterPro" id="IPR028343">
    <property type="entry name" value="FBPtase"/>
</dbReference>
<evidence type="ECO:0000256" key="10">
    <source>
        <dbReference type="RuleBase" id="RU000508"/>
    </source>
</evidence>
<dbReference type="NCBIfam" id="NF006779">
    <property type="entry name" value="PRK09293.1-3"/>
    <property type="match status" value="1"/>
</dbReference>
<dbReference type="GO" id="GO:0030388">
    <property type="term" value="P:fructose 1,6-bisphosphate metabolic process"/>
    <property type="evidence" value="ECO:0007669"/>
    <property type="project" value="TreeGrafter"/>
</dbReference>
<dbReference type="GO" id="GO:0006000">
    <property type="term" value="P:fructose metabolic process"/>
    <property type="evidence" value="ECO:0007669"/>
    <property type="project" value="TreeGrafter"/>
</dbReference>
<dbReference type="PIRSF" id="PIRSF500210">
    <property type="entry name" value="FBPtase"/>
    <property type="match status" value="1"/>
</dbReference>
<dbReference type="SUPFAM" id="SSF56655">
    <property type="entry name" value="Carbohydrate phosphatase"/>
    <property type="match status" value="1"/>
</dbReference>
<dbReference type="RefSeq" id="WP_066178127.1">
    <property type="nucleotide sequence ID" value="NZ_LQZT01000012.1"/>
</dbReference>
<dbReference type="PROSITE" id="PS00124">
    <property type="entry name" value="FBPASE"/>
    <property type="match status" value="1"/>
</dbReference>
<keyword evidence="5 9" id="KW-0479">Metal-binding</keyword>
<dbReference type="PANTHER" id="PTHR11556">
    <property type="entry name" value="FRUCTOSE-1,6-BISPHOSPHATASE-RELATED"/>
    <property type="match status" value="1"/>
</dbReference>
<reference evidence="13 14" key="1">
    <citation type="submission" date="2015-12" db="EMBL/GenBank/DDBJ databases">
        <authorList>
            <person name="Shamseldin A."/>
            <person name="Moawad H."/>
            <person name="Abd El-Rahim W.M."/>
            <person name="Sadowsky M.J."/>
        </authorList>
    </citation>
    <scope>NUCLEOTIDE SEQUENCE [LARGE SCALE GENOMIC DNA]</scope>
    <source>
        <strain evidence="13 14">JC234</strain>
    </source>
</reference>
<dbReference type="PIRSF" id="PIRSF000904">
    <property type="entry name" value="FBPtase_SBPase"/>
    <property type="match status" value="1"/>
</dbReference>
<dbReference type="EMBL" id="LQZT01000012">
    <property type="protein sequence ID" value="OCW57841.1"/>
    <property type="molecule type" value="Genomic_DNA"/>
</dbReference>
<dbReference type="InterPro" id="IPR000146">
    <property type="entry name" value="FBPase_class-1"/>
</dbReference>
<evidence type="ECO:0000256" key="6">
    <source>
        <dbReference type="ARBA" id="ARBA00022801"/>
    </source>
</evidence>
<dbReference type="Pfam" id="PF00316">
    <property type="entry name" value="FBPase"/>
    <property type="match status" value="1"/>
</dbReference>